<feature type="compositionally biased region" description="Basic and acidic residues" evidence="10">
    <location>
        <begin position="1110"/>
        <end position="1120"/>
    </location>
</feature>
<evidence type="ECO:0000256" key="7">
    <source>
        <dbReference type="ARBA" id="ARBA00022840"/>
    </source>
</evidence>
<feature type="transmembrane region" description="Helical" evidence="11">
    <location>
        <begin position="76"/>
        <end position="100"/>
    </location>
</feature>
<feature type="domain" description="ABC transporter" evidence="12">
    <location>
        <begin position="1146"/>
        <end position="1384"/>
    </location>
</feature>
<dbReference type="PROSITE" id="PS00211">
    <property type="entry name" value="ABC_TRANSPORTER_1"/>
    <property type="match status" value="2"/>
</dbReference>
<evidence type="ECO:0000256" key="4">
    <source>
        <dbReference type="ARBA" id="ARBA00022692"/>
    </source>
</evidence>
<evidence type="ECO:0000256" key="1">
    <source>
        <dbReference type="ARBA" id="ARBA00004141"/>
    </source>
</evidence>
<dbReference type="InterPro" id="IPR017871">
    <property type="entry name" value="ABC_transporter-like_CS"/>
</dbReference>
<evidence type="ECO:0000259" key="13">
    <source>
        <dbReference type="PROSITE" id="PS50929"/>
    </source>
</evidence>
<comment type="similarity">
    <text evidence="2">Belongs to the ABC transporter superfamily. ABCB family. Multidrug resistance exporter (TC 3.A.1.201) subfamily.</text>
</comment>
<feature type="domain" description="ABC transmembrane type-1" evidence="13">
    <location>
        <begin position="80"/>
        <end position="382"/>
    </location>
</feature>
<dbReference type="SMART" id="SM00382">
    <property type="entry name" value="AAA"/>
    <property type="match status" value="2"/>
</dbReference>
<dbReference type="PANTHER" id="PTHR43394">
    <property type="entry name" value="ATP-DEPENDENT PERMEASE MDL1, MITOCHONDRIAL"/>
    <property type="match status" value="1"/>
</dbReference>
<keyword evidence="6" id="KW-0547">Nucleotide-binding</keyword>
<dbReference type="PANTHER" id="PTHR43394:SF11">
    <property type="entry name" value="ATP-BINDING CASSETTE TRANSPORTER"/>
    <property type="match status" value="1"/>
</dbReference>
<dbReference type="FunFam" id="3.40.50.300:FF:000913">
    <property type="entry name" value="ABC multidrug transporter SitT"/>
    <property type="match status" value="1"/>
</dbReference>
<dbReference type="OrthoDB" id="6500128at2759"/>
<evidence type="ECO:0000256" key="10">
    <source>
        <dbReference type="SAM" id="MobiDB-lite"/>
    </source>
</evidence>
<keyword evidence="4 11" id="KW-0812">Transmembrane</keyword>
<feature type="transmembrane region" description="Helical" evidence="11">
    <location>
        <begin position="787"/>
        <end position="814"/>
    </location>
</feature>
<evidence type="ECO:0000256" key="2">
    <source>
        <dbReference type="ARBA" id="ARBA00007577"/>
    </source>
</evidence>
<evidence type="ECO:0000256" key="9">
    <source>
        <dbReference type="ARBA" id="ARBA00023136"/>
    </source>
</evidence>
<accession>A0A084B7F0</accession>
<evidence type="ECO:0000256" key="8">
    <source>
        <dbReference type="ARBA" id="ARBA00022989"/>
    </source>
</evidence>
<evidence type="ECO:0000256" key="11">
    <source>
        <dbReference type="SAM" id="Phobius"/>
    </source>
</evidence>
<proteinExistence type="inferred from homology"/>
<feature type="domain" description="ABC transporter" evidence="12">
    <location>
        <begin position="421"/>
        <end position="697"/>
    </location>
</feature>
<dbReference type="InterPro" id="IPR039421">
    <property type="entry name" value="Type_1_exporter"/>
</dbReference>
<dbReference type="CDD" id="cd18577">
    <property type="entry name" value="ABC_6TM_Pgp_ABCB1_D1_like"/>
    <property type="match status" value="1"/>
</dbReference>
<keyword evidence="7" id="KW-0067">ATP-binding</keyword>
<feature type="transmembrane region" description="Helical" evidence="11">
    <location>
        <begin position="901"/>
        <end position="927"/>
    </location>
</feature>
<dbReference type="GO" id="GO:0005524">
    <property type="term" value="F:ATP binding"/>
    <property type="evidence" value="ECO:0007669"/>
    <property type="project" value="UniProtKB-KW"/>
</dbReference>
<reference evidence="14 15" key="1">
    <citation type="journal article" date="2014" name="BMC Genomics">
        <title>Comparative genome sequencing reveals chemotype-specific gene clusters in the toxigenic black mold Stachybotrys.</title>
        <authorList>
            <person name="Semeiks J."/>
            <person name="Borek D."/>
            <person name="Otwinowski Z."/>
            <person name="Grishin N.V."/>
        </authorList>
    </citation>
    <scope>NUCLEOTIDE SEQUENCE [LARGE SCALE GENOMIC DNA]</scope>
    <source>
        <strain evidence="15">CBS 109288 / IBT 7711</strain>
    </source>
</reference>
<keyword evidence="5" id="KW-0677">Repeat</keyword>
<feature type="transmembrane region" description="Helical" evidence="11">
    <location>
        <begin position="1017"/>
        <end position="1038"/>
    </location>
</feature>
<protein>
    <submittedName>
        <fullName evidence="14">Uncharacterized protein</fullName>
    </submittedName>
</protein>
<feature type="transmembrane region" description="Helical" evidence="11">
    <location>
        <begin position="133"/>
        <end position="157"/>
    </location>
</feature>
<dbReference type="GO" id="GO:0005743">
    <property type="term" value="C:mitochondrial inner membrane"/>
    <property type="evidence" value="ECO:0007669"/>
    <property type="project" value="TreeGrafter"/>
</dbReference>
<feature type="transmembrane region" description="Helical" evidence="11">
    <location>
        <begin position="933"/>
        <end position="954"/>
    </location>
</feature>
<evidence type="ECO:0000313" key="15">
    <source>
        <dbReference type="Proteomes" id="UP000028045"/>
    </source>
</evidence>
<evidence type="ECO:0000259" key="12">
    <source>
        <dbReference type="PROSITE" id="PS50893"/>
    </source>
</evidence>
<dbReference type="CDD" id="cd18578">
    <property type="entry name" value="ABC_6TM_Pgp_ABCB1_D2_like"/>
    <property type="match status" value="1"/>
</dbReference>
<dbReference type="Pfam" id="PF00664">
    <property type="entry name" value="ABC_membrane"/>
    <property type="match status" value="2"/>
</dbReference>
<sequence>MAGIEEKRMEPPAVTPGDAAVINMDQSSRPDEKMALGPEETPAAADEKPKKANSSFHQLVVFCKLLLSAEPTWVDIALIAVGVVVAAVAGTPFPIMAIVFGELIDQLNSATCAAAGDTDENPLDYVAAVNERILLMVYIAVAAFVAIYIYVFAWGVISQRLAQRLRKAYLKALLRQPPSYFDVNANAGQVSSRLHGDITAIQAGTSEKAGIFIATISFFITAFVIAFTREPRLAGMLLFMLPCFIISAFVGGIFSNKYTTRMSEAMASASSLASEALRNISVVHAFGAGGRLEARFAELAFEARNDGVKKSRVSGVQAGMLYFVAYSGNALAFWQGSRYVAAAIGDPSGGTTMGDIYTVILVLVDACVMLGNAAPMMPIFAGATASFERLRQDMDAASAIDATSDSGKMLPDSNDSAPLRIDFNNVSFAYPSRPNQAVLRNVDLSFPAGKYTAIVGLSGSGKSTIASLITRLHDPLDGSVTVNGEDIRTINVRSLRSRIGFVQQEPTLLNTSILANLALGLANSPKPEHKHLKPFLDWHYLTDLATKGKDIDASAAALGPEAEEVVKLVREAASQADAASFIERLESGYATITGPAGSLVSGGQRQRLALAQALIRDPDILVLDEATASVDSATERRIQDAVERAAKGRTVISIAHRLSTIRNADNIIVMDQGRVVEQGPYATLMAIEGGVFAHMAGLQTLGSTDHGEGTSLSGDTLDAASLKTDIAAEKSDAGEVSELKETDAKLTAAEDTKSTDEEATPSTTELDTKRSIGHVFGKFGRIIRPSLLYLVLAVVAAVIVGATFSSAGVIIGHVVGALNPCANLASEIVSSGAFFSGMIFMLAGIELLANFFAWSLFGLIAERILFTARVLSFRSLMEQGLSWHQAMTSTKLLGIITKDTAAIGGFSGSTISTVLSILVNFVIAIILSHIIAWRIAIVCLATVPILLGSGIMQLKMLAKYNERQSGAFDEATALAVETVHSIRTVAALSLEHQTMDSFGRMLSGPQRLIIRTSAFTNIWLAMHHSMGTFVYCLAYWWGTRMITRGEYTQTQFVIVQIAMLVSAQLWGTMFALAPEFARARLAASRVLNIIGMGSGKHLDRTVLRSLEPTPQDHGKSASSEEDRDVEADAEARLPLQVKGQSRGMKIVFNNVGFTYPNRPGVPVLDGVSFTIQPGQFCGLVGPSGAGKSTIMNLVQRLYDATTGSISLDGQDIGPLHPSFRDTIALVPQDPTLFNGSVRFNIGLGAVPGTEATSAEIEEACRLANIHDTIMALPDKYDTECGSSAQRFSGGQRQRLAIARALVRKPRLLLLDESTSALDAASEAALQKGLERASAGTTVLAITHRLHTVQKADVILVVEGGKVVDAGRHAELMERRESYRINAMQQMLQ</sequence>
<feature type="region of interest" description="Disordered" evidence="10">
    <location>
        <begin position="1"/>
        <end position="50"/>
    </location>
</feature>
<organism evidence="14 15">
    <name type="scientific">Stachybotrys chartarum (strain CBS 109288 / IBT 7711)</name>
    <name type="common">Toxic black mold</name>
    <name type="synonym">Stilbospora chartarum</name>
    <dbReference type="NCBI Taxonomy" id="1280523"/>
    <lineage>
        <taxon>Eukaryota</taxon>
        <taxon>Fungi</taxon>
        <taxon>Dikarya</taxon>
        <taxon>Ascomycota</taxon>
        <taxon>Pezizomycotina</taxon>
        <taxon>Sordariomycetes</taxon>
        <taxon>Hypocreomycetidae</taxon>
        <taxon>Hypocreales</taxon>
        <taxon>Stachybotryaceae</taxon>
        <taxon>Stachybotrys</taxon>
    </lineage>
</organism>
<feature type="compositionally biased region" description="Basic and acidic residues" evidence="10">
    <location>
        <begin position="1"/>
        <end position="10"/>
    </location>
</feature>
<dbReference type="Proteomes" id="UP000028045">
    <property type="component" value="Unassembled WGS sequence"/>
</dbReference>
<keyword evidence="3" id="KW-0813">Transport</keyword>
<feature type="transmembrane region" description="Helical" evidence="11">
    <location>
        <begin position="356"/>
        <end position="381"/>
    </location>
</feature>
<gene>
    <name evidence="14" type="ORF">S7711_07503</name>
</gene>
<dbReference type="InterPro" id="IPR036640">
    <property type="entry name" value="ABC1_TM_sf"/>
</dbReference>
<dbReference type="SUPFAM" id="SSF90123">
    <property type="entry name" value="ABC transporter transmembrane region"/>
    <property type="match status" value="2"/>
</dbReference>
<evidence type="ECO:0000313" key="14">
    <source>
        <dbReference type="EMBL" id="KEY73479.1"/>
    </source>
</evidence>
<dbReference type="Gene3D" id="1.20.1560.10">
    <property type="entry name" value="ABC transporter type 1, transmembrane domain"/>
    <property type="match status" value="1"/>
</dbReference>
<evidence type="ECO:0000256" key="5">
    <source>
        <dbReference type="ARBA" id="ARBA00022737"/>
    </source>
</evidence>
<dbReference type="Gene3D" id="3.40.50.300">
    <property type="entry name" value="P-loop containing nucleotide triphosphate hydrolases"/>
    <property type="match status" value="2"/>
</dbReference>
<name>A0A084B7F0_STACB</name>
<feature type="transmembrane region" description="Helical" evidence="11">
    <location>
        <begin position="209"/>
        <end position="227"/>
    </location>
</feature>
<feature type="transmembrane region" description="Helical" evidence="11">
    <location>
        <begin position="834"/>
        <end position="861"/>
    </location>
</feature>
<feature type="transmembrane region" description="Helical" evidence="11">
    <location>
        <begin position="1050"/>
        <end position="1072"/>
    </location>
</feature>
<dbReference type="PROSITE" id="PS50893">
    <property type="entry name" value="ABC_TRANSPORTER_2"/>
    <property type="match status" value="2"/>
</dbReference>
<feature type="transmembrane region" description="Helical" evidence="11">
    <location>
        <begin position="319"/>
        <end position="336"/>
    </location>
</feature>
<feature type="region of interest" description="Disordered" evidence="10">
    <location>
        <begin position="732"/>
        <end position="765"/>
    </location>
</feature>
<evidence type="ECO:0000256" key="3">
    <source>
        <dbReference type="ARBA" id="ARBA00022448"/>
    </source>
</evidence>
<dbReference type="SUPFAM" id="SSF52540">
    <property type="entry name" value="P-loop containing nucleoside triphosphate hydrolases"/>
    <property type="match status" value="2"/>
</dbReference>
<feature type="compositionally biased region" description="Basic and acidic residues" evidence="10">
    <location>
        <begin position="732"/>
        <end position="756"/>
    </location>
</feature>
<dbReference type="GO" id="GO:0016887">
    <property type="term" value="F:ATP hydrolysis activity"/>
    <property type="evidence" value="ECO:0007669"/>
    <property type="project" value="InterPro"/>
</dbReference>
<dbReference type="GO" id="GO:0090374">
    <property type="term" value="P:oligopeptide export from mitochondrion"/>
    <property type="evidence" value="ECO:0007669"/>
    <property type="project" value="TreeGrafter"/>
</dbReference>
<dbReference type="InterPro" id="IPR011527">
    <property type="entry name" value="ABC1_TM_dom"/>
</dbReference>
<feature type="transmembrane region" description="Helical" evidence="11">
    <location>
        <begin position="233"/>
        <end position="254"/>
    </location>
</feature>
<dbReference type="EMBL" id="KL647836">
    <property type="protein sequence ID" value="KEY73479.1"/>
    <property type="molecule type" value="Genomic_DNA"/>
</dbReference>
<dbReference type="InterPro" id="IPR003593">
    <property type="entry name" value="AAA+_ATPase"/>
</dbReference>
<dbReference type="InterPro" id="IPR027417">
    <property type="entry name" value="P-loop_NTPase"/>
</dbReference>
<feature type="region of interest" description="Disordered" evidence="10">
    <location>
        <begin position="1106"/>
        <end position="1127"/>
    </location>
</feature>
<dbReference type="FunFam" id="1.20.1560.10:FF:000057">
    <property type="entry name" value="ABC multidrug transporter SitT"/>
    <property type="match status" value="1"/>
</dbReference>
<feature type="domain" description="ABC transmembrane type-1" evidence="13">
    <location>
        <begin position="791"/>
        <end position="1078"/>
    </location>
</feature>
<keyword evidence="9 11" id="KW-0472">Membrane</keyword>
<comment type="subcellular location">
    <subcellularLocation>
        <location evidence="1">Membrane</location>
        <topology evidence="1">Multi-pass membrane protein</topology>
    </subcellularLocation>
</comment>
<dbReference type="Pfam" id="PF00005">
    <property type="entry name" value="ABC_tran"/>
    <property type="match status" value="2"/>
</dbReference>
<dbReference type="HOGENOM" id="CLU_000604_17_2_1"/>
<evidence type="ECO:0000256" key="6">
    <source>
        <dbReference type="ARBA" id="ARBA00022741"/>
    </source>
</evidence>
<keyword evidence="8 11" id="KW-1133">Transmembrane helix</keyword>
<dbReference type="InterPro" id="IPR003439">
    <property type="entry name" value="ABC_transporter-like_ATP-bd"/>
</dbReference>
<keyword evidence="15" id="KW-1185">Reference proteome</keyword>
<dbReference type="PROSITE" id="PS50929">
    <property type="entry name" value="ABC_TM1F"/>
    <property type="match status" value="2"/>
</dbReference>
<dbReference type="GO" id="GO:0015421">
    <property type="term" value="F:ABC-type oligopeptide transporter activity"/>
    <property type="evidence" value="ECO:0007669"/>
    <property type="project" value="TreeGrafter"/>
</dbReference>